<sequence length="1087" mass="121837">MIDETGSPNDERLGRLVQVFDGRKWPVVKAVDVYIRPGDNVQKVSQTVLTELGLRKWRLNKYTLAIGTTHGHVVAFLKGNDVVLKAFGQCLAKEKCVLLIKKPSQGSKKLFKTKLNMSDTQLYTQDRCTGKLIDYKTSSIQNMFQYPLDNKDKNQSSKAHQSKKSFVPIPELGIFTPEQHVLHSGTFAQHCHLGDVRNNNSSETIHNTDHSVDSSLDDSASSYGFNHSNGLQKRASHQKYDDIYHSCMDISRMNDDARMANVARVDSFKVMPIREENVKLDPGLRSCSLNDVKSVSAMSFRGQQTLGEQRQQTSQKLPSSRDNPYRNNSVNRTDSKITVNNHKNGDCTYASQKKNLPTKGRSDEIKTFCPPSSQSHGHSQAGHHHQSSEYKSDYQLHNGYQSQGQHSNSDQYNPHPINTDQCFGRGDKGNFESQQTTYDHGRFNTESKQPNPKFTPFPDNKNSSAATSSARWPSNGHKSAGLVLQRSESFLREQSPMKPKRSLPSVPASDCSDRVKKLTELMKSRMAVRSSSQPKTTLDGSQTYQRRMSSGGSNSDYENVSPTNQSVNKIDQSDFLKRTNGQMVGYLYRTGPDLDYSQKAGNRNWVRAEPYINSCGDHSSNVLFLSHRDKEYFDQSENGNFLEEAPVPHADHSSDSAHTSATSASVLDSGYTTNSESDYMNQQELPVFHPHPLSHCDHIDRNGNRPDYCDSGSILSPKYGGLQNTLNRKQSNLLNTHRFGSVQNISSSQAHGSPKDSRGFRNPRQTQAHGNSGDLNNSTNTIYYPERHPHQFQTQHLPERENYHRSAQSIAQDPKQYFQTNKQGNEGQGRINKPIVVDRYRVKGELWDRNNSNKSENATSNSYAAPGGSPTDGCCSNSSHWSNRQKISLFEIIQKYDLIPVHVRLPQQISLVSLLSLKEFSVSRVVDGSLQNKPASIGGPRSAFTPVRSLVSQDSQPTTTLIGLHNVAWDIHKYSSLGAIETEDLLVEVNGTSCIDATLEQLELTLRRCSGTISLTVARSKETNRQTQAQRIKSLEAEISRLDDILQAREDKIHVLRRANRFKDSFHHIDGELVIAGLELGEDEYVV</sequence>
<dbReference type="InterPro" id="IPR036034">
    <property type="entry name" value="PDZ_sf"/>
</dbReference>
<feature type="compositionally biased region" description="Polar residues" evidence="2">
    <location>
        <begin position="301"/>
        <end position="342"/>
    </location>
</feature>
<feature type="region of interest" description="Disordered" evidence="2">
    <location>
        <begin position="525"/>
        <end position="565"/>
    </location>
</feature>
<feature type="compositionally biased region" description="Polar residues" evidence="2">
    <location>
        <begin position="849"/>
        <end position="863"/>
    </location>
</feature>
<evidence type="ECO:0000256" key="1">
    <source>
        <dbReference type="SAM" id="Coils"/>
    </source>
</evidence>
<gene>
    <name evidence="3" type="ORF">GSLYS_00013562001</name>
</gene>
<feature type="region of interest" description="Disordered" evidence="2">
    <location>
        <begin position="848"/>
        <end position="877"/>
    </location>
</feature>
<protein>
    <recommendedName>
        <fullName evidence="5">PDZ domain-containing protein</fullName>
    </recommendedName>
</protein>
<feature type="compositionally biased region" description="Polar residues" evidence="2">
    <location>
        <begin position="529"/>
        <end position="565"/>
    </location>
</feature>
<feature type="compositionally biased region" description="Polar residues" evidence="2">
    <location>
        <begin position="460"/>
        <end position="472"/>
    </location>
</feature>
<proteinExistence type="predicted"/>
<reference evidence="3 4" key="1">
    <citation type="submission" date="2024-04" db="EMBL/GenBank/DDBJ databases">
        <authorList>
            <consortium name="Genoscope - CEA"/>
            <person name="William W."/>
        </authorList>
    </citation>
    <scope>NUCLEOTIDE SEQUENCE [LARGE SCALE GENOMIC DNA]</scope>
</reference>
<feature type="region of interest" description="Disordered" evidence="2">
    <location>
        <begin position="645"/>
        <end position="675"/>
    </location>
</feature>
<accession>A0AAV2HZY4</accession>
<dbReference type="EMBL" id="CAXITT010000357">
    <property type="protein sequence ID" value="CAL1539829.1"/>
    <property type="molecule type" value="Genomic_DNA"/>
</dbReference>
<evidence type="ECO:0000313" key="4">
    <source>
        <dbReference type="Proteomes" id="UP001497497"/>
    </source>
</evidence>
<feature type="compositionally biased region" description="Polar residues" evidence="2">
    <location>
        <begin position="763"/>
        <end position="782"/>
    </location>
</feature>
<feature type="coiled-coil region" evidence="1">
    <location>
        <begin position="1018"/>
        <end position="1052"/>
    </location>
</feature>
<dbReference type="AlphaFoldDB" id="A0AAV2HZY4"/>
<feature type="region of interest" description="Disordered" evidence="2">
    <location>
        <begin position="301"/>
        <end position="511"/>
    </location>
</feature>
<dbReference type="Proteomes" id="UP001497497">
    <property type="component" value="Unassembled WGS sequence"/>
</dbReference>
<name>A0AAV2HZY4_LYMST</name>
<feature type="compositionally biased region" description="Polar residues" evidence="2">
    <location>
        <begin position="398"/>
        <end position="421"/>
    </location>
</feature>
<dbReference type="SUPFAM" id="SSF50156">
    <property type="entry name" value="PDZ domain-like"/>
    <property type="match status" value="1"/>
</dbReference>
<feature type="compositionally biased region" description="Low complexity" evidence="2">
    <location>
        <begin position="656"/>
        <end position="665"/>
    </location>
</feature>
<organism evidence="3 4">
    <name type="scientific">Lymnaea stagnalis</name>
    <name type="common">Great pond snail</name>
    <name type="synonym">Helix stagnalis</name>
    <dbReference type="NCBI Taxonomy" id="6523"/>
    <lineage>
        <taxon>Eukaryota</taxon>
        <taxon>Metazoa</taxon>
        <taxon>Spiralia</taxon>
        <taxon>Lophotrochozoa</taxon>
        <taxon>Mollusca</taxon>
        <taxon>Gastropoda</taxon>
        <taxon>Heterobranchia</taxon>
        <taxon>Euthyneura</taxon>
        <taxon>Panpulmonata</taxon>
        <taxon>Hygrophila</taxon>
        <taxon>Lymnaeoidea</taxon>
        <taxon>Lymnaeidae</taxon>
        <taxon>Lymnaea</taxon>
    </lineage>
</organism>
<keyword evidence="1" id="KW-0175">Coiled coil</keyword>
<feature type="region of interest" description="Disordered" evidence="2">
    <location>
        <begin position="743"/>
        <end position="783"/>
    </location>
</feature>
<dbReference type="CDD" id="cd00136">
    <property type="entry name" value="PDZ_canonical"/>
    <property type="match status" value="1"/>
</dbReference>
<evidence type="ECO:0000313" key="3">
    <source>
        <dbReference type="EMBL" id="CAL1539829.1"/>
    </source>
</evidence>
<dbReference type="Gene3D" id="2.30.42.10">
    <property type="match status" value="1"/>
</dbReference>
<evidence type="ECO:0008006" key="5">
    <source>
        <dbReference type="Google" id="ProtNLM"/>
    </source>
</evidence>
<evidence type="ECO:0000256" key="2">
    <source>
        <dbReference type="SAM" id="MobiDB-lite"/>
    </source>
</evidence>
<keyword evidence="4" id="KW-1185">Reference proteome</keyword>
<comment type="caution">
    <text evidence="3">The sequence shown here is derived from an EMBL/GenBank/DDBJ whole genome shotgun (WGS) entry which is preliminary data.</text>
</comment>